<dbReference type="EMBL" id="JARPWH010000035">
    <property type="protein sequence ID" value="MDT2402912.1"/>
    <property type="molecule type" value="Genomic_DNA"/>
</dbReference>
<keyword evidence="1" id="KW-0238">DNA-binding</keyword>
<feature type="domain" description="HTH merR-type" evidence="2">
    <location>
        <begin position="1"/>
        <end position="69"/>
    </location>
</feature>
<dbReference type="InterPro" id="IPR047057">
    <property type="entry name" value="MerR_fam"/>
</dbReference>
<evidence type="ECO:0000313" key="6">
    <source>
        <dbReference type="Proteomes" id="UP001260773"/>
    </source>
</evidence>
<dbReference type="AlphaFoldDB" id="A0A2N8PZW0"/>
<accession>A0A2N8PZW0</accession>
<dbReference type="Proteomes" id="UP001260773">
    <property type="component" value="Unassembled WGS sequence"/>
</dbReference>
<dbReference type="Pfam" id="PF13411">
    <property type="entry name" value="MerR_1"/>
    <property type="match status" value="1"/>
</dbReference>
<protein>
    <submittedName>
        <fullName evidence="3">MerR family transcriptional regulator</fullName>
    </submittedName>
</protein>
<dbReference type="Proteomes" id="UP000316316">
    <property type="component" value="Unassembled WGS sequence"/>
</dbReference>
<name>A0A2N8PZW0_ENTAV</name>
<dbReference type="GO" id="GO:0003677">
    <property type="term" value="F:DNA binding"/>
    <property type="evidence" value="ECO:0007669"/>
    <property type="project" value="UniProtKB-KW"/>
</dbReference>
<dbReference type="SUPFAM" id="SSF46955">
    <property type="entry name" value="Putative DNA-binding domain"/>
    <property type="match status" value="1"/>
</dbReference>
<dbReference type="PANTHER" id="PTHR30204:SF98">
    <property type="entry name" value="HTH-TYPE TRANSCRIPTIONAL REGULATOR ADHR"/>
    <property type="match status" value="1"/>
</dbReference>
<evidence type="ECO:0000256" key="1">
    <source>
        <dbReference type="ARBA" id="ARBA00023125"/>
    </source>
</evidence>
<dbReference type="SMART" id="SM00422">
    <property type="entry name" value="HTH_MERR"/>
    <property type="match status" value="1"/>
</dbReference>
<dbReference type="PRINTS" id="PR00040">
    <property type="entry name" value="HTHMERR"/>
</dbReference>
<evidence type="ECO:0000313" key="5">
    <source>
        <dbReference type="Proteomes" id="UP000316316"/>
    </source>
</evidence>
<gene>
    <name evidence="4" type="ORF">AUF17_15595</name>
    <name evidence="3" type="ORF">P7D43_11040</name>
</gene>
<dbReference type="InterPro" id="IPR009061">
    <property type="entry name" value="DNA-bd_dom_put_sf"/>
</dbReference>
<comment type="caution">
    <text evidence="3">The sequence shown here is derived from an EMBL/GenBank/DDBJ whole genome shotgun (WGS) entry which is preliminary data.</text>
</comment>
<dbReference type="GeneID" id="69569397"/>
<dbReference type="InterPro" id="IPR000551">
    <property type="entry name" value="MerR-type_HTH_dom"/>
</dbReference>
<organism evidence="3 6">
    <name type="scientific">Enterococcus avium</name>
    <name type="common">Streptococcus avium</name>
    <dbReference type="NCBI Taxonomy" id="33945"/>
    <lineage>
        <taxon>Bacteria</taxon>
        <taxon>Bacillati</taxon>
        <taxon>Bacillota</taxon>
        <taxon>Bacilli</taxon>
        <taxon>Lactobacillales</taxon>
        <taxon>Enterococcaceae</taxon>
        <taxon>Enterococcus</taxon>
    </lineage>
</organism>
<dbReference type="CDD" id="cd01109">
    <property type="entry name" value="HTH_YyaN"/>
    <property type="match status" value="1"/>
</dbReference>
<evidence type="ECO:0000313" key="3">
    <source>
        <dbReference type="EMBL" id="MDT2402912.1"/>
    </source>
</evidence>
<dbReference type="GO" id="GO:0003700">
    <property type="term" value="F:DNA-binding transcription factor activity"/>
    <property type="evidence" value="ECO:0007669"/>
    <property type="project" value="InterPro"/>
</dbReference>
<reference evidence="4 5" key="1">
    <citation type="submission" date="2017-10" db="EMBL/GenBank/DDBJ databases">
        <title>FDA dAtabase for Regulatory Grade micrObial Sequences (FDA-ARGOS): Supporting development and validation of Infectious Disease Dx tests.</title>
        <authorList>
            <person name="Campos J."/>
            <person name="Goldberg B."/>
            <person name="Tallon L.J."/>
            <person name="Sadzewicz L."/>
            <person name="Sengamalay N."/>
            <person name="Ott S."/>
            <person name="Godinez A."/>
            <person name="Nagaraj S."/>
            <person name="Vyas G."/>
            <person name="Aluvathingal J."/>
            <person name="Nadendla S."/>
            <person name="Geyer C."/>
            <person name="Nandy P."/>
            <person name="Hobson J."/>
            <person name="Sichtig H."/>
        </authorList>
    </citation>
    <scope>NUCLEOTIDE SEQUENCE [LARGE SCALE GENOMIC DNA]</scope>
    <source>
        <strain evidence="4 5">FDAARGOS_185</strain>
    </source>
</reference>
<evidence type="ECO:0000313" key="4">
    <source>
        <dbReference type="EMBL" id="TRZ35421.1"/>
    </source>
</evidence>
<evidence type="ECO:0000259" key="2">
    <source>
        <dbReference type="PROSITE" id="PS50937"/>
    </source>
</evidence>
<dbReference type="PROSITE" id="PS50937">
    <property type="entry name" value="HTH_MERR_2"/>
    <property type="match status" value="1"/>
</dbReference>
<proteinExistence type="predicted"/>
<dbReference type="Gene3D" id="1.10.1660.10">
    <property type="match status" value="1"/>
</dbReference>
<reference evidence="3" key="2">
    <citation type="submission" date="2023-03" db="EMBL/GenBank/DDBJ databases">
        <authorList>
            <person name="Shen W."/>
            <person name="Cai J."/>
        </authorList>
    </citation>
    <scope>NUCLEOTIDE SEQUENCE</scope>
    <source>
        <strain evidence="3">P33-2</strain>
    </source>
</reference>
<dbReference type="PANTHER" id="PTHR30204">
    <property type="entry name" value="REDOX-CYCLING DRUG-SENSING TRANSCRIPTIONAL ACTIVATOR SOXR"/>
    <property type="match status" value="1"/>
</dbReference>
<dbReference type="EMBL" id="PDXQ01000001">
    <property type="protein sequence ID" value="TRZ35421.1"/>
    <property type="molecule type" value="Genomic_DNA"/>
</dbReference>
<dbReference type="RefSeq" id="WP_065422893.1">
    <property type="nucleotide sequence ID" value="NZ_CABGUH010000006.1"/>
</dbReference>
<sequence>MYKISEVAKITGFSIPTLRYYEELGISAPAKNKNGYREYSEADIEWLRFIHRLKQTGMPLESIQKYSELRSQGDQTIEKRMKLLATQRNRLLSDRRKIDEHLAFLENKQAIYKQMLTDRD</sequence>